<sequence length="67" mass="7317">MALRGRLIAVTTRALPDVPNLPNRPYGPDVNNAVSKVCGMYRSSTRSVEILSGKHDEPVPFKHVCAL</sequence>
<dbReference type="AlphaFoldDB" id="A0A136IKA7"/>
<name>A0A136IKA7_9PEZI</name>
<gene>
    <name evidence="1" type="ORF">Micbo1qcDRAFT_169515</name>
</gene>
<keyword evidence="2" id="KW-1185">Reference proteome</keyword>
<organism evidence="1 2">
    <name type="scientific">Microdochium bolleyi</name>
    <dbReference type="NCBI Taxonomy" id="196109"/>
    <lineage>
        <taxon>Eukaryota</taxon>
        <taxon>Fungi</taxon>
        <taxon>Dikarya</taxon>
        <taxon>Ascomycota</taxon>
        <taxon>Pezizomycotina</taxon>
        <taxon>Sordariomycetes</taxon>
        <taxon>Xylariomycetidae</taxon>
        <taxon>Xylariales</taxon>
        <taxon>Microdochiaceae</taxon>
        <taxon>Microdochium</taxon>
    </lineage>
</organism>
<evidence type="ECO:0000313" key="2">
    <source>
        <dbReference type="Proteomes" id="UP000070501"/>
    </source>
</evidence>
<reference evidence="2" key="1">
    <citation type="submission" date="2016-02" db="EMBL/GenBank/DDBJ databases">
        <title>Draft genome sequence of Microdochium bolleyi, a fungal endophyte of beachgrass.</title>
        <authorList>
            <consortium name="DOE Joint Genome Institute"/>
            <person name="David A.S."/>
            <person name="May G."/>
            <person name="Haridas S."/>
            <person name="Lim J."/>
            <person name="Wang M."/>
            <person name="Labutti K."/>
            <person name="Lipzen A."/>
            <person name="Barry K."/>
            <person name="Grigoriev I.V."/>
        </authorList>
    </citation>
    <scope>NUCLEOTIDE SEQUENCE [LARGE SCALE GENOMIC DNA]</scope>
    <source>
        <strain evidence="2">J235TASD1</strain>
    </source>
</reference>
<dbReference type="InParanoid" id="A0A136IKA7"/>
<protein>
    <submittedName>
        <fullName evidence="1">Uncharacterized protein</fullName>
    </submittedName>
</protein>
<evidence type="ECO:0000313" key="1">
    <source>
        <dbReference type="EMBL" id="KXJ85304.1"/>
    </source>
</evidence>
<dbReference type="EMBL" id="KQ964286">
    <property type="protein sequence ID" value="KXJ85304.1"/>
    <property type="molecule type" value="Genomic_DNA"/>
</dbReference>
<proteinExistence type="predicted"/>
<accession>A0A136IKA7</accession>
<dbReference type="Proteomes" id="UP000070501">
    <property type="component" value="Unassembled WGS sequence"/>
</dbReference>
<feature type="non-terminal residue" evidence="1">
    <location>
        <position position="67"/>
    </location>
</feature>